<dbReference type="AlphaFoldDB" id="A0A814C2E4"/>
<evidence type="ECO:0000313" key="13">
    <source>
        <dbReference type="Proteomes" id="UP000663870"/>
    </source>
</evidence>
<dbReference type="Proteomes" id="UP000663823">
    <property type="component" value="Unassembled WGS sequence"/>
</dbReference>
<evidence type="ECO:0000313" key="8">
    <source>
        <dbReference type="EMBL" id="CAF1330826.1"/>
    </source>
</evidence>
<accession>A0A814C2E4</accession>
<dbReference type="EMBL" id="CAJNOL010000302">
    <property type="protein sequence ID" value="CAF0993976.1"/>
    <property type="molecule type" value="Genomic_DNA"/>
</dbReference>
<comment type="caution">
    <text evidence="3">The sequence shown here is derived from an EMBL/GenBank/DDBJ whole genome shotgun (WGS) entry which is preliminary data.</text>
</comment>
<dbReference type="SUPFAM" id="SSF54909">
    <property type="entry name" value="Dimeric alpha+beta barrel"/>
    <property type="match status" value="1"/>
</dbReference>
<dbReference type="EMBL" id="CAJNOU010001982">
    <property type="protein sequence ID" value="CAF1277089.1"/>
    <property type="molecule type" value="Genomic_DNA"/>
</dbReference>
<evidence type="ECO:0000313" key="12">
    <source>
        <dbReference type="Proteomes" id="UP000663854"/>
    </source>
</evidence>
<dbReference type="PANTHER" id="PTHR33178:SF10">
    <property type="entry name" value="STRESS-RESPONSE A_B BARREL DOMAIN-CONTAINING PROTEIN"/>
    <property type="match status" value="1"/>
</dbReference>
<evidence type="ECO:0000256" key="1">
    <source>
        <dbReference type="ARBA" id="ARBA00011738"/>
    </source>
</evidence>
<name>A0A814C2E4_9BILA</name>
<comment type="subunit">
    <text evidence="1">Homodimer.</text>
</comment>
<reference evidence="3" key="1">
    <citation type="submission" date="2021-02" db="EMBL/GenBank/DDBJ databases">
        <authorList>
            <person name="Nowell W R."/>
        </authorList>
    </citation>
    <scope>NUCLEOTIDE SEQUENCE</scope>
</reference>
<dbReference type="EMBL" id="CAJNOO010000917">
    <property type="protein sequence ID" value="CAF1061253.1"/>
    <property type="molecule type" value="Genomic_DNA"/>
</dbReference>
<dbReference type="Proteomes" id="UP000663864">
    <property type="component" value="Unassembled WGS sequence"/>
</dbReference>
<dbReference type="Proteomes" id="UP000663882">
    <property type="component" value="Unassembled WGS sequence"/>
</dbReference>
<dbReference type="EMBL" id="CAJOAX010006648">
    <property type="protein sequence ID" value="CAF3987164.1"/>
    <property type="molecule type" value="Genomic_DNA"/>
</dbReference>
<dbReference type="PANTHER" id="PTHR33178">
    <property type="match status" value="1"/>
</dbReference>
<dbReference type="Proteomes" id="UP000663874">
    <property type="component" value="Unassembled WGS sequence"/>
</dbReference>
<gene>
    <name evidence="11" type="ORF">FNK824_LOCUS25385</name>
    <name evidence="9" type="ORF">JBS370_LOCUS25215</name>
    <name evidence="4" type="ORF">JXQ802_LOCUS13821</name>
    <name evidence="5" type="ORF">JXQ802_LOCUS13876</name>
    <name evidence="10" type="ORF">OTI717_LOCUS28272</name>
    <name evidence="3" type="ORF">PYM288_LOCUS11313</name>
    <name evidence="6" type="ORF">RFH988_LOCUS17268</name>
    <name evidence="7" type="ORF">SEV965_LOCUS25058</name>
    <name evidence="8" type="ORF">ZHD862_LOCUS29512</name>
</gene>
<dbReference type="EMBL" id="CAJOBD010004126">
    <property type="protein sequence ID" value="CAF3981668.1"/>
    <property type="molecule type" value="Genomic_DNA"/>
</dbReference>
<dbReference type="Proteomes" id="UP000663854">
    <property type="component" value="Unassembled WGS sequence"/>
</dbReference>
<evidence type="ECO:0000313" key="6">
    <source>
        <dbReference type="EMBL" id="CAF1061253.1"/>
    </source>
</evidence>
<organism evidence="3 12">
    <name type="scientific">Rotaria sordida</name>
    <dbReference type="NCBI Taxonomy" id="392033"/>
    <lineage>
        <taxon>Eukaryota</taxon>
        <taxon>Metazoa</taxon>
        <taxon>Spiralia</taxon>
        <taxon>Gnathifera</taxon>
        <taxon>Rotifera</taxon>
        <taxon>Eurotatoria</taxon>
        <taxon>Bdelloidea</taxon>
        <taxon>Philodinida</taxon>
        <taxon>Philodinidae</taxon>
        <taxon>Rotaria</taxon>
    </lineage>
</organism>
<dbReference type="Gene3D" id="3.30.70.100">
    <property type="match status" value="1"/>
</dbReference>
<evidence type="ECO:0000313" key="3">
    <source>
        <dbReference type="EMBL" id="CAF0935890.1"/>
    </source>
</evidence>
<evidence type="ECO:0000313" key="7">
    <source>
        <dbReference type="EMBL" id="CAF1277089.1"/>
    </source>
</evidence>
<dbReference type="InterPro" id="IPR013097">
    <property type="entry name" value="Dabb"/>
</dbReference>
<dbReference type="EMBL" id="CAJOBE010005945">
    <property type="protein sequence ID" value="CAF3990746.1"/>
    <property type="molecule type" value="Genomic_DNA"/>
</dbReference>
<protein>
    <recommendedName>
        <fullName evidence="2">Stress-response A/B barrel domain-containing protein</fullName>
    </recommendedName>
</protein>
<dbReference type="InterPro" id="IPR011008">
    <property type="entry name" value="Dimeric_a/b-barrel"/>
</dbReference>
<dbReference type="InterPro" id="IPR044662">
    <property type="entry name" value="HS1/DABB1-like"/>
</dbReference>
<evidence type="ECO:0000313" key="10">
    <source>
        <dbReference type="EMBL" id="CAF3987164.1"/>
    </source>
</evidence>
<keyword evidence="13" id="KW-1185">Reference proteome</keyword>
<dbReference type="OrthoDB" id="1601230at2759"/>
<dbReference type="PROSITE" id="PS51502">
    <property type="entry name" value="S_R_A_B_BARREL"/>
    <property type="match status" value="1"/>
</dbReference>
<evidence type="ECO:0000313" key="4">
    <source>
        <dbReference type="EMBL" id="CAF0993976.1"/>
    </source>
</evidence>
<dbReference type="Pfam" id="PF07876">
    <property type="entry name" value="Dabb"/>
    <property type="match status" value="1"/>
</dbReference>
<sequence length="110" mass="12637">MLRRAASGAKFLRHVVLFKFKDTASQADVAKIEREFRALATTKVPQVQQFESGTHVGKENLNQDFTHAFLLTFNNEQDRDTYMAHDDHKAFVKLQQGIVDKKIVLAFWGE</sequence>
<evidence type="ECO:0000313" key="9">
    <source>
        <dbReference type="EMBL" id="CAF3981668.1"/>
    </source>
</evidence>
<evidence type="ECO:0000313" key="11">
    <source>
        <dbReference type="EMBL" id="CAF3990746.1"/>
    </source>
</evidence>
<dbReference type="Proteomes" id="UP000663889">
    <property type="component" value="Unassembled WGS sequence"/>
</dbReference>
<feature type="domain" description="Stress-response A/B barrel" evidence="2">
    <location>
        <begin position="12"/>
        <end position="107"/>
    </location>
</feature>
<dbReference type="EMBL" id="CAJNOL010000304">
    <property type="protein sequence ID" value="CAF0995067.1"/>
    <property type="molecule type" value="Genomic_DNA"/>
</dbReference>
<dbReference type="EMBL" id="CAJNOH010000189">
    <property type="protein sequence ID" value="CAF0935890.1"/>
    <property type="molecule type" value="Genomic_DNA"/>
</dbReference>
<dbReference type="SMART" id="SM00886">
    <property type="entry name" value="Dabb"/>
    <property type="match status" value="1"/>
</dbReference>
<proteinExistence type="predicted"/>
<dbReference type="Proteomes" id="UP000663870">
    <property type="component" value="Unassembled WGS sequence"/>
</dbReference>
<evidence type="ECO:0000259" key="2">
    <source>
        <dbReference type="PROSITE" id="PS51502"/>
    </source>
</evidence>
<dbReference type="EMBL" id="CAJNOT010002615">
    <property type="protein sequence ID" value="CAF1330826.1"/>
    <property type="molecule type" value="Genomic_DNA"/>
</dbReference>
<dbReference type="Proteomes" id="UP000663836">
    <property type="component" value="Unassembled WGS sequence"/>
</dbReference>
<evidence type="ECO:0000313" key="5">
    <source>
        <dbReference type="EMBL" id="CAF0995067.1"/>
    </source>
</evidence>